<dbReference type="NCBIfam" id="TIGR00460">
    <property type="entry name" value="fmt"/>
    <property type="match status" value="1"/>
</dbReference>
<gene>
    <name evidence="5" type="primary">fmt</name>
    <name evidence="8" type="ORF">EI71_01466</name>
</gene>
<feature type="domain" description="Formyl transferase C-terminal" evidence="7">
    <location>
        <begin position="198"/>
        <end position="294"/>
    </location>
</feature>
<dbReference type="InterPro" id="IPR002376">
    <property type="entry name" value="Formyl_transf_N"/>
</dbReference>
<protein>
    <recommendedName>
        <fullName evidence="2 5">Methionyl-tRNA formyltransferase</fullName>
        <ecNumber evidence="2 5">2.1.2.9</ecNumber>
    </recommendedName>
</protein>
<evidence type="ECO:0000256" key="5">
    <source>
        <dbReference type="HAMAP-Rule" id="MF_00182"/>
    </source>
</evidence>
<comment type="function">
    <text evidence="5">Attaches a formyl group to the free amino group of methionyl-tRNA(fMet). The formyl group appears to play a dual role in the initiator identity of N-formylmethionyl-tRNA by promoting its recognition by IF2 and preventing the misappropriation of this tRNA by the elongation apparatus.</text>
</comment>
<dbReference type="PROSITE" id="PS00373">
    <property type="entry name" value="GART"/>
    <property type="match status" value="1"/>
</dbReference>
<evidence type="ECO:0000256" key="4">
    <source>
        <dbReference type="ARBA" id="ARBA00022917"/>
    </source>
</evidence>
<dbReference type="HAMAP" id="MF_00182">
    <property type="entry name" value="Formyl_trans"/>
    <property type="match status" value="1"/>
</dbReference>
<dbReference type="InterPro" id="IPR001555">
    <property type="entry name" value="GART_AS"/>
</dbReference>
<dbReference type="SUPFAM" id="SSF53328">
    <property type="entry name" value="Formyltransferase"/>
    <property type="match status" value="1"/>
</dbReference>
<dbReference type="InParanoid" id="A0A397RSU8"/>
<comment type="similarity">
    <text evidence="1 5">Belongs to the Fmt family.</text>
</comment>
<evidence type="ECO:0000313" key="8">
    <source>
        <dbReference type="EMBL" id="RIA75499.1"/>
    </source>
</evidence>
<dbReference type="AlphaFoldDB" id="A0A397RSU8"/>
<dbReference type="InterPro" id="IPR044135">
    <property type="entry name" value="Met-tRNA-FMT_C"/>
</dbReference>
<dbReference type="FunCoup" id="A0A397RSU8">
    <property type="interactions" value="347"/>
</dbReference>
<dbReference type="GO" id="GO:0004479">
    <property type="term" value="F:methionyl-tRNA formyltransferase activity"/>
    <property type="evidence" value="ECO:0007669"/>
    <property type="project" value="UniProtKB-UniRule"/>
</dbReference>
<dbReference type="PANTHER" id="PTHR11138">
    <property type="entry name" value="METHIONYL-TRNA FORMYLTRANSFERASE"/>
    <property type="match status" value="1"/>
</dbReference>
<dbReference type="Pfam" id="PF02911">
    <property type="entry name" value="Formyl_trans_C"/>
    <property type="match status" value="1"/>
</dbReference>
<evidence type="ECO:0000256" key="3">
    <source>
        <dbReference type="ARBA" id="ARBA00022679"/>
    </source>
</evidence>
<name>A0A397RSU8_9MOLU</name>
<organism evidence="8 9">
    <name type="scientific">Anaeroplasma bactoclasticum</name>
    <dbReference type="NCBI Taxonomy" id="2088"/>
    <lineage>
        <taxon>Bacteria</taxon>
        <taxon>Bacillati</taxon>
        <taxon>Mycoplasmatota</taxon>
        <taxon>Mollicutes</taxon>
        <taxon>Anaeroplasmatales</taxon>
        <taxon>Anaeroplasmataceae</taxon>
        <taxon>Anaeroplasma</taxon>
    </lineage>
</organism>
<dbReference type="Gene3D" id="3.40.50.12230">
    <property type="match status" value="1"/>
</dbReference>
<dbReference type="EC" id="2.1.2.9" evidence="2 5"/>
<evidence type="ECO:0000259" key="6">
    <source>
        <dbReference type="Pfam" id="PF00551"/>
    </source>
</evidence>
<evidence type="ECO:0000256" key="1">
    <source>
        <dbReference type="ARBA" id="ARBA00010699"/>
    </source>
</evidence>
<dbReference type="GO" id="GO:0005829">
    <property type="term" value="C:cytosol"/>
    <property type="evidence" value="ECO:0007669"/>
    <property type="project" value="TreeGrafter"/>
</dbReference>
<comment type="caution">
    <text evidence="8">The sequence shown here is derived from an EMBL/GenBank/DDBJ whole genome shotgun (WGS) entry which is preliminary data.</text>
</comment>
<dbReference type="RefSeq" id="WP_119016587.1">
    <property type="nucleotide sequence ID" value="NZ_QXEV01000018.1"/>
</dbReference>
<dbReference type="CDD" id="cd08646">
    <property type="entry name" value="FMT_core_Met-tRNA-FMT_N"/>
    <property type="match status" value="1"/>
</dbReference>
<keyword evidence="9" id="KW-1185">Reference proteome</keyword>
<dbReference type="EMBL" id="QXEV01000018">
    <property type="protein sequence ID" value="RIA75499.1"/>
    <property type="molecule type" value="Genomic_DNA"/>
</dbReference>
<feature type="domain" description="Formyl transferase N-terminal" evidence="6">
    <location>
        <begin position="1"/>
        <end position="174"/>
    </location>
</feature>
<dbReference type="InterPro" id="IPR011034">
    <property type="entry name" value="Formyl_transferase-like_C_sf"/>
</dbReference>
<keyword evidence="3 5" id="KW-0808">Transferase</keyword>
<reference evidence="8 9" key="1">
    <citation type="submission" date="2018-08" db="EMBL/GenBank/DDBJ databases">
        <title>Genomic Encyclopedia of Archaeal and Bacterial Type Strains, Phase II (KMG-II): from individual species to whole genera.</title>
        <authorList>
            <person name="Goeker M."/>
        </authorList>
    </citation>
    <scope>NUCLEOTIDE SEQUENCE [LARGE SCALE GENOMIC DNA]</scope>
    <source>
        <strain evidence="8 9">ATCC 27112</strain>
    </source>
</reference>
<dbReference type="Pfam" id="PF00551">
    <property type="entry name" value="Formyl_trans_N"/>
    <property type="match status" value="1"/>
</dbReference>
<dbReference type="PANTHER" id="PTHR11138:SF5">
    <property type="entry name" value="METHIONYL-TRNA FORMYLTRANSFERASE, MITOCHONDRIAL"/>
    <property type="match status" value="1"/>
</dbReference>
<accession>A0A397RSU8</accession>
<dbReference type="InterPro" id="IPR005794">
    <property type="entry name" value="Fmt"/>
</dbReference>
<dbReference type="InterPro" id="IPR005793">
    <property type="entry name" value="Formyl_trans_C"/>
</dbReference>
<dbReference type="InterPro" id="IPR041711">
    <property type="entry name" value="Met-tRNA-FMT_N"/>
</dbReference>
<evidence type="ECO:0000256" key="2">
    <source>
        <dbReference type="ARBA" id="ARBA00012261"/>
    </source>
</evidence>
<sequence>MKIVFLGTPEFAVPILEGLYQNYEIALVVSQPNRVKKKGVFIDTPVASKAHELNLKLIQPESIKDSIDEILSIGADTLITAAYGQYLPSKLLNGFKVKVNVHGSLLPYHRGGAPIQRCLMNGDEKTGVTIMEMAKKLDGGKIYSMEEYVIKEEDNSTTLFEKLSIMGKDLLLKTLPDIYDGKNLGIPQDDSLATYSANISPEEEEIHLNRKSLDIFNQVRGLALEPGAYLKVKDIKLKVFKVSILDYKGNEAPGTVLSIKKGITLKTLDGAITLDSVLMPGKKITSGKDFSNGQKIFTLGDVILSE</sequence>
<feature type="binding site" evidence="5">
    <location>
        <begin position="104"/>
        <end position="107"/>
    </location>
    <ligand>
        <name>(6S)-5,6,7,8-tetrahydrofolate</name>
        <dbReference type="ChEBI" id="CHEBI:57453"/>
    </ligand>
</feature>
<proteinExistence type="inferred from homology"/>
<evidence type="ECO:0000259" key="7">
    <source>
        <dbReference type="Pfam" id="PF02911"/>
    </source>
</evidence>
<comment type="catalytic activity">
    <reaction evidence="5">
        <text>L-methionyl-tRNA(fMet) + (6R)-10-formyltetrahydrofolate = N-formyl-L-methionyl-tRNA(fMet) + (6S)-5,6,7,8-tetrahydrofolate + H(+)</text>
        <dbReference type="Rhea" id="RHEA:24380"/>
        <dbReference type="Rhea" id="RHEA-COMP:9952"/>
        <dbReference type="Rhea" id="RHEA-COMP:9953"/>
        <dbReference type="ChEBI" id="CHEBI:15378"/>
        <dbReference type="ChEBI" id="CHEBI:57453"/>
        <dbReference type="ChEBI" id="CHEBI:78530"/>
        <dbReference type="ChEBI" id="CHEBI:78844"/>
        <dbReference type="ChEBI" id="CHEBI:195366"/>
        <dbReference type="EC" id="2.1.2.9"/>
    </reaction>
</comment>
<keyword evidence="4 5" id="KW-0648">Protein biosynthesis</keyword>
<dbReference type="SUPFAM" id="SSF50486">
    <property type="entry name" value="FMT C-terminal domain-like"/>
    <property type="match status" value="1"/>
</dbReference>
<dbReference type="OrthoDB" id="9802815at2"/>
<evidence type="ECO:0000313" key="9">
    <source>
        <dbReference type="Proteomes" id="UP000266506"/>
    </source>
</evidence>
<dbReference type="CDD" id="cd08704">
    <property type="entry name" value="Met_tRNA_FMT_C"/>
    <property type="match status" value="1"/>
</dbReference>
<dbReference type="InterPro" id="IPR036477">
    <property type="entry name" value="Formyl_transf_N_sf"/>
</dbReference>
<dbReference type="Proteomes" id="UP000266506">
    <property type="component" value="Unassembled WGS sequence"/>
</dbReference>